<reference evidence="2 3" key="1">
    <citation type="journal article" date="2015" name="Environ. Microbiol.">
        <title>Metagenome sequence of Elaphomyces granulatus from sporocarp tissue reveals Ascomycota ectomycorrhizal fingerprints of genome expansion and a Proteobacteria-rich microbiome.</title>
        <authorList>
            <person name="Quandt C.A."/>
            <person name="Kohler A."/>
            <person name="Hesse C.N."/>
            <person name="Sharpton T.J."/>
            <person name="Martin F."/>
            <person name="Spatafora J.W."/>
        </authorList>
    </citation>
    <scope>NUCLEOTIDE SEQUENCE [LARGE SCALE GENOMIC DNA]</scope>
    <source>
        <strain evidence="2 3">OSC145934</strain>
    </source>
</reference>
<accession>A0A232LTA7</accession>
<feature type="chain" id="PRO_5012082238" evidence="1">
    <location>
        <begin position="22"/>
        <end position="192"/>
    </location>
</feature>
<dbReference type="OrthoDB" id="1077582at2759"/>
<sequence>MLGTPAMAMAIHLLNLLLINGIDKYDVIREAKLEPSAGIVSALAAACNVVFSMQGIGTRWQAKNTPSLPAFYTLNGQSPTRGRFLLRETAIFLWQYLLLDILFDIRRRDPEDVVEQHALGTEFIYLSATREQWQKKIFGVFGHLLAGRVLIDIFLRRFIAIMAIALCRHSPANWPPAFGSMFDAYTVRYYMG</sequence>
<evidence type="ECO:0000313" key="2">
    <source>
        <dbReference type="EMBL" id="OXV07248.1"/>
    </source>
</evidence>
<feature type="signal peptide" evidence="1">
    <location>
        <begin position="1"/>
        <end position="21"/>
    </location>
</feature>
<evidence type="ECO:0000256" key="1">
    <source>
        <dbReference type="SAM" id="SignalP"/>
    </source>
</evidence>
<keyword evidence="3" id="KW-1185">Reference proteome</keyword>
<name>A0A232LTA7_9EURO</name>
<keyword evidence="1" id="KW-0732">Signal</keyword>
<proteinExistence type="predicted"/>
<dbReference type="EMBL" id="NPHW01004976">
    <property type="protein sequence ID" value="OXV07248.1"/>
    <property type="molecule type" value="Genomic_DNA"/>
</dbReference>
<gene>
    <name evidence="2" type="ORF">Egran_04986</name>
</gene>
<dbReference type="AlphaFoldDB" id="A0A232LTA7"/>
<evidence type="ECO:0000313" key="3">
    <source>
        <dbReference type="Proteomes" id="UP000243515"/>
    </source>
</evidence>
<dbReference type="Proteomes" id="UP000243515">
    <property type="component" value="Unassembled WGS sequence"/>
</dbReference>
<organism evidence="2 3">
    <name type="scientific">Elaphomyces granulatus</name>
    <dbReference type="NCBI Taxonomy" id="519963"/>
    <lineage>
        <taxon>Eukaryota</taxon>
        <taxon>Fungi</taxon>
        <taxon>Dikarya</taxon>
        <taxon>Ascomycota</taxon>
        <taxon>Pezizomycotina</taxon>
        <taxon>Eurotiomycetes</taxon>
        <taxon>Eurotiomycetidae</taxon>
        <taxon>Eurotiales</taxon>
        <taxon>Elaphomycetaceae</taxon>
        <taxon>Elaphomyces</taxon>
    </lineage>
</organism>
<comment type="caution">
    <text evidence="2">The sequence shown here is derived from an EMBL/GenBank/DDBJ whole genome shotgun (WGS) entry which is preliminary data.</text>
</comment>
<protein>
    <submittedName>
        <fullName evidence="2">Uncharacterized protein</fullName>
    </submittedName>
</protein>